<dbReference type="EMBL" id="BART01014846">
    <property type="protein sequence ID" value="GAG77738.1"/>
    <property type="molecule type" value="Genomic_DNA"/>
</dbReference>
<dbReference type="InterPro" id="IPR013216">
    <property type="entry name" value="Methyltransf_11"/>
</dbReference>
<dbReference type="AlphaFoldDB" id="X1B0A1"/>
<dbReference type="SUPFAM" id="SSF53335">
    <property type="entry name" value="S-adenosyl-L-methionine-dependent methyltransferases"/>
    <property type="match status" value="1"/>
</dbReference>
<reference evidence="2" key="1">
    <citation type="journal article" date="2014" name="Front. Microbiol.">
        <title>High frequency of phylogenetically diverse reductive dehalogenase-homologous genes in deep subseafloor sedimentary metagenomes.</title>
        <authorList>
            <person name="Kawai M."/>
            <person name="Futagami T."/>
            <person name="Toyoda A."/>
            <person name="Takaki Y."/>
            <person name="Nishi S."/>
            <person name="Hori S."/>
            <person name="Arai W."/>
            <person name="Tsubouchi T."/>
            <person name="Morono Y."/>
            <person name="Uchiyama I."/>
            <person name="Ito T."/>
            <person name="Fujiyama A."/>
            <person name="Inagaki F."/>
            <person name="Takami H."/>
        </authorList>
    </citation>
    <scope>NUCLEOTIDE SEQUENCE</scope>
    <source>
        <strain evidence="2">Expedition CK06-06</strain>
    </source>
</reference>
<accession>X1B0A1</accession>
<name>X1B0A1_9ZZZZ</name>
<feature type="non-terminal residue" evidence="2">
    <location>
        <position position="91"/>
    </location>
</feature>
<dbReference type="Pfam" id="PF08241">
    <property type="entry name" value="Methyltransf_11"/>
    <property type="match status" value="1"/>
</dbReference>
<evidence type="ECO:0000259" key="1">
    <source>
        <dbReference type="Pfam" id="PF08241"/>
    </source>
</evidence>
<dbReference type="InterPro" id="IPR029063">
    <property type="entry name" value="SAM-dependent_MTases_sf"/>
</dbReference>
<comment type="caution">
    <text evidence="2">The sequence shown here is derived from an EMBL/GenBank/DDBJ whole genome shotgun (WGS) entry which is preliminary data.</text>
</comment>
<proteinExistence type="predicted"/>
<dbReference type="GO" id="GO:0008757">
    <property type="term" value="F:S-adenosylmethionine-dependent methyltransferase activity"/>
    <property type="evidence" value="ECO:0007669"/>
    <property type="project" value="InterPro"/>
</dbReference>
<gene>
    <name evidence="2" type="ORF">S01H4_29248</name>
</gene>
<evidence type="ECO:0000313" key="2">
    <source>
        <dbReference type="EMBL" id="GAG77738.1"/>
    </source>
</evidence>
<dbReference type="CDD" id="cd02440">
    <property type="entry name" value="AdoMet_MTases"/>
    <property type="match status" value="1"/>
</dbReference>
<feature type="domain" description="Methyltransferase type 11" evidence="1">
    <location>
        <begin position="29"/>
        <end position="91"/>
    </location>
</feature>
<sequence length="91" mass="10557">MERSEYYPHIQSTIRVFMNTFQSNAISVLDVGCRDGYATSLLRKFGYRAIGMEIEKEFVLYARKQGRPVIHGDAMNIPFSNCFDVVYTRHV</sequence>
<protein>
    <recommendedName>
        <fullName evidence="1">Methyltransferase type 11 domain-containing protein</fullName>
    </recommendedName>
</protein>
<organism evidence="2">
    <name type="scientific">marine sediment metagenome</name>
    <dbReference type="NCBI Taxonomy" id="412755"/>
    <lineage>
        <taxon>unclassified sequences</taxon>
        <taxon>metagenomes</taxon>
        <taxon>ecological metagenomes</taxon>
    </lineage>
</organism>
<dbReference type="Gene3D" id="3.40.50.150">
    <property type="entry name" value="Vaccinia Virus protein VP39"/>
    <property type="match status" value="1"/>
</dbReference>